<evidence type="ECO:0000256" key="2">
    <source>
        <dbReference type="ARBA" id="ARBA00022723"/>
    </source>
</evidence>
<evidence type="ECO:0000256" key="6">
    <source>
        <dbReference type="ARBA" id="ARBA00023080"/>
    </source>
</evidence>
<keyword evidence="2 7" id="KW-0479">Metal-binding</keyword>
<dbReference type="InterPro" id="IPR020922">
    <property type="entry name" value="dITP/XTP_pyrophosphatase"/>
</dbReference>
<dbReference type="GO" id="GO:0036220">
    <property type="term" value="F:ITP diphosphatase activity"/>
    <property type="evidence" value="ECO:0007669"/>
    <property type="project" value="UniProtKB-UniRule"/>
</dbReference>
<feature type="binding site" evidence="7">
    <location>
        <begin position="7"/>
        <end position="12"/>
    </location>
    <ligand>
        <name>substrate</name>
    </ligand>
</feature>
<evidence type="ECO:0000256" key="7">
    <source>
        <dbReference type="HAMAP-Rule" id="MF_01405"/>
    </source>
</evidence>
<feature type="active site" description="Proton acceptor" evidence="7">
    <location>
        <position position="74"/>
    </location>
</feature>
<comment type="function">
    <text evidence="7">Pyrophosphatase that catalyzes the hydrolysis of nucleoside triphosphates to their monophosphate derivatives, with a high preference for the non-canonical purine nucleotides XTP (xanthosine triphosphate), dITP (deoxyinosine triphosphate) and ITP. Seems to function as a house-cleaning enzyme that removes non-canonical purine nucleotides from the nucleotide pool, thus preventing their incorporation into DNA/RNA and avoiding chromosomal lesions.</text>
</comment>
<comment type="similarity">
    <text evidence="1 7">Belongs to the HAM1 NTPase family.</text>
</comment>
<dbReference type="EC" id="3.6.1.66" evidence="7"/>
<dbReference type="InterPro" id="IPR002637">
    <property type="entry name" value="RdgB/HAM1"/>
</dbReference>
<dbReference type="SUPFAM" id="SSF52972">
    <property type="entry name" value="ITPase-like"/>
    <property type="match status" value="1"/>
</dbReference>
<dbReference type="GO" id="GO:0009117">
    <property type="term" value="P:nucleotide metabolic process"/>
    <property type="evidence" value="ECO:0007669"/>
    <property type="project" value="UniProtKB-KW"/>
</dbReference>
<feature type="binding site" evidence="7">
    <location>
        <position position="74"/>
    </location>
    <ligand>
        <name>Mg(2+)</name>
        <dbReference type="ChEBI" id="CHEBI:18420"/>
    </ligand>
</feature>
<dbReference type="PANTHER" id="PTHR11067:SF9">
    <property type="entry name" value="INOSINE TRIPHOSPHATE PYROPHOSPHATASE"/>
    <property type="match status" value="1"/>
</dbReference>
<dbReference type="PATRIC" id="fig|1242968.3.peg.1931"/>
<comment type="caution">
    <text evidence="8">The sequence shown here is derived from an EMBL/GenBank/DDBJ whole genome shotgun (WGS) entry which is preliminary data.</text>
</comment>
<gene>
    <name evidence="8" type="ORF">UNSWCS_1459</name>
</gene>
<dbReference type="AlphaFoldDB" id="U2F947"/>
<comment type="subunit">
    <text evidence="7">Homodimer.</text>
</comment>
<feature type="binding site" evidence="7">
    <location>
        <position position="75"/>
    </location>
    <ligand>
        <name>substrate</name>
    </ligand>
</feature>
<comment type="catalytic activity">
    <reaction evidence="7">
        <text>ITP + H2O = IMP + diphosphate + H(+)</text>
        <dbReference type="Rhea" id="RHEA:29399"/>
        <dbReference type="ChEBI" id="CHEBI:15377"/>
        <dbReference type="ChEBI" id="CHEBI:15378"/>
        <dbReference type="ChEBI" id="CHEBI:33019"/>
        <dbReference type="ChEBI" id="CHEBI:58053"/>
        <dbReference type="ChEBI" id="CHEBI:61402"/>
        <dbReference type="EC" id="3.6.1.66"/>
    </reaction>
</comment>
<dbReference type="HAMAP" id="MF_01405">
    <property type="entry name" value="Non_canon_purine_NTPase"/>
    <property type="match status" value="1"/>
</dbReference>
<feature type="binding site" evidence="7">
    <location>
        <begin position="193"/>
        <end position="194"/>
    </location>
    <ligand>
        <name>substrate</name>
    </ligand>
</feature>
<dbReference type="GO" id="GO:0036222">
    <property type="term" value="F:XTP diphosphatase activity"/>
    <property type="evidence" value="ECO:0007669"/>
    <property type="project" value="UniProtKB-UniRule"/>
</dbReference>
<keyword evidence="3 7" id="KW-0547">Nucleotide-binding</keyword>
<keyword evidence="6 7" id="KW-0546">Nucleotide metabolism</keyword>
<dbReference type="RefSeq" id="WP_021088324.1">
    <property type="nucleotide sequence ID" value="NZ_ANNG01000044.1"/>
</dbReference>
<comment type="catalytic activity">
    <reaction evidence="7">
        <text>XTP + H2O = XMP + diphosphate + H(+)</text>
        <dbReference type="Rhea" id="RHEA:28610"/>
        <dbReference type="ChEBI" id="CHEBI:15377"/>
        <dbReference type="ChEBI" id="CHEBI:15378"/>
        <dbReference type="ChEBI" id="CHEBI:33019"/>
        <dbReference type="ChEBI" id="CHEBI:57464"/>
        <dbReference type="ChEBI" id="CHEBI:61314"/>
        <dbReference type="EC" id="3.6.1.66"/>
    </reaction>
</comment>
<evidence type="ECO:0000256" key="1">
    <source>
        <dbReference type="ARBA" id="ARBA00008023"/>
    </source>
</evidence>
<evidence type="ECO:0000256" key="3">
    <source>
        <dbReference type="ARBA" id="ARBA00022741"/>
    </source>
</evidence>
<dbReference type="GO" id="GO:0000166">
    <property type="term" value="F:nucleotide binding"/>
    <property type="evidence" value="ECO:0007669"/>
    <property type="project" value="UniProtKB-KW"/>
</dbReference>
<name>U2F947_9BACT</name>
<dbReference type="Pfam" id="PF01725">
    <property type="entry name" value="Ham1p_like"/>
    <property type="match status" value="1"/>
</dbReference>
<reference evidence="8 9" key="1">
    <citation type="journal article" date="2013" name="BMC Genomics">
        <title>Comparative genomics of Campylobacter concisus isolates reveals genetic diversity and provides insights into disease association.</title>
        <authorList>
            <person name="Deshpande N.P."/>
            <person name="Kaakoush N.O."/>
            <person name="Wilkins M.R."/>
            <person name="Mitchell H.M."/>
        </authorList>
    </citation>
    <scope>NUCLEOTIDE SEQUENCE [LARGE SCALE GENOMIC DNA]</scope>
    <source>
        <strain evidence="8 9">UNSWCS</strain>
    </source>
</reference>
<feature type="binding site" evidence="7">
    <location>
        <position position="188"/>
    </location>
    <ligand>
        <name>substrate</name>
    </ligand>
</feature>
<dbReference type="GO" id="GO:0005829">
    <property type="term" value="C:cytosol"/>
    <property type="evidence" value="ECO:0007669"/>
    <property type="project" value="TreeGrafter"/>
</dbReference>
<proteinExistence type="inferred from homology"/>
<dbReference type="EMBL" id="ANNG01000044">
    <property type="protein sequence ID" value="ERJ26842.1"/>
    <property type="molecule type" value="Genomic_DNA"/>
</dbReference>
<keyword evidence="4 7" id="KW-0378">Hydrolase</keyword>
<sequence>MKIVLATSNLDKVKEIKEFLKGYEIYALSEVVKPFEIVEDGSTFQQNALIKSRAVFEKLKEQGLDSEFIALSDDSGISVDALGGEPGIYSARYFDLDENGKVCGKNANDANNRAKLISKLKALNLKSSPAHYTACIAISSKFGDFTTHGFMYGEAISQERGTNGFGYDALFIPDRFTKTLGELDNETKLKISHRSKGLELANFVLKSLKKNFS</sequence>
<evidence type="ECO:0000256" key="4">
    <source>
        <dbReference type="ARBA" id="ARBA00022801"/>
    </source>
</evidence>
<dbReference type="PANTHER" id="PTHR11067">
    <property type="entry name" value="INOSINE TRIPHOSPHATE PYROPHOSPHATASE/HAM1 PROTEIN"/>
    <property type="match status" value="1"/>
</dbReference>
<organism evidence="8 9">
    <name type="scientific">Campylobacter concisus UNSWCS</name>
    <dbReference type="NCBI Taxonomy" id="1242968"/>
    <lineage>
        <taxon>Bacteria</taxon>
        <taxon>Pseudomonadati</taxon>
        <taxon>Campylobacterota</taxon>
        <taxon>Epsilonproteobacteria</taxon>
        <taxon>Campylobacterales</taxon>
        <taxon>Campylobacteraceae</taxon>
        <taxon>Campylobacter</taxon>
    </lineage>
</organism>
<keyword evidence="5 7" id="KW-0460">Magnesium</keyword>
<feature type="binding site" evidence="7">
    <location>
        <begin position="165"/>
        <end position="168"/>
    </location>
    <ligand>
        <name>substrate</name>
    </ligand>
</feature>
<comment type="caution">
    <text evidence="7">Lacks conserved residue(s) required for the propagation of feature annotation.</text>
</comment>
<evidence type="ECO:0000313" key="9">
    <source>
        <dbReference type="Proteomes" id="UP000016620"/>
    </source>
</evidence>
<evidence type="ECO:0000256" key="5">
    <source>
        <dbReference type="ARBA" id="ARBA00022842"/>
    </source>
</evidence>
<dbReference type="InterPro" id="IPR029001">
    <property type="entry name" value="ITPase-like_fam"/>
</dbReference>
<accession>U2F947</accession>
<dbReference type="GO" id="GO:0035870">
    <property type="term" value="F:dITP diphosphatase activity"/>
    <property type="evidence" value="ECO:0007669"/>
    <property type="project" value="UniProtKB-UniRule"/>
</dbReference>
<dbReference type="CDD" id="cd00515">
    <property type="entry name" value="HAM1"/>
    <property type="match status" value="1"/>
</dbReference>
<evidence type="ECO:0000313" key="8">
    <source>
        <dbReference type="EMBL" id="ERJ26842.1"/>
    </source>
</evidence>
<dbReference type="Gene3D" id="3.90.950.10">
    <property type="match status" value="1"/>
</dbReference>
<dbReference type="GO" id="GO:0046872">
    <property type="term" value="F:metal ion binding"/>
    <property type="evidence" value="ECO:0007669"/>
    <property type="project" value="UniProtKB-KW"/>
</dbReference>
<protein>
    <recommendedName>
        <fullName evidence="7">dITP/XTP pyrophosphatase</fullName>
        <ecNumber evidence="7">3.6.1.66</ecNumber>
    </recommendedName>
    <alternativeName>
        <fullName evidence="7">Non-canonical purine NTP pyrophosphatase</fullName>
    </alternativeName>
    <alternativeName>
        <fullName evidence="7">Non-standard purine NTP pyrophosphatase</fullName>
    </alternativeName>
    <alternativeName>
        <fullName evidence="7">Nucleoside-triphosphate diphosphatase</fullName>
    </alternativeName>
    <alternativeName>
        <fullName evidence="7">Nucleoside-triphosphate pyrophosphatase</fullName>
        <shortName evidence="7">NTPase</shortName>
    </alternativeName>
</protein>
<dbReference type="GO" id="GO:0017111">
    <property type="term" value="F:ribonucleoside triphosphate phosphatase activity"/>
    <property type="evidence" value="ECO:0007669"/>
    <property type="project" value="InterPro"/>
</dbReference>
<comment type="cofactor">
    <cofactor evidence="7">
        <name>Mg(2+)</name>
        <dbReference type="ChEBI" id="CHEBI:18420"/>
    </cofactor>
    <text evidence="7">Binds 1 Mg(2+) ion per subunit.</text>
</comment>
<comment type="catalytic activity">
    <reaction evidence="7">
        <text>dITP + H2O = dIMP + diphosphate + H(+)</text>
        <dbReference type="Rhea" id="RHEA:28342"/>
        <dbReference type="ChEBI" id="CHEBI:15377"/>
        <dbReference type="ChEBI" id="CHEBI:15378"/>
        <dbReference type="ChEBI" id="CHEBI:33019"/>
        <dbReference type="ChEBI" id="CHEBI:61194"/>
        <dbReference type="ChEBI" id="CHEBI:61382"/>
        <dbReference type="EC" id="3.6.1.66"/>
    </reaction>
</comment>
<dbReference type="Proteomes" id="UP000016620">
    <property type="component" value="Unassembled WGS sequence"/>
</dbReference>
<dbReference type="GO" id="GO:0009146">
    <property type="term" value="P:purine nucleoside triphosphate catabolic process"/>
    <property type="evidence" value="ECO:0007669"/>
    <property type="project" value="UniProtKB-UniRule"/>
</dbReference>